<dbReference type="SUPFAM" id="SSF55729">
    <property type="entry name" value="Acyl-CoA N-acyltransferases (Nat)"/>
    <property type="match status" value="1"/>
</dbReference>
<proteinExistence type="predicted"/>
<dbReference type="EMBL" id="FUWJ01000002">
    <property type="protein sequence ID" value="SJZ72350.1"/>
    <property type="molecule type" value="Genomic_DNA"/>
</dbReference>
<evidence type="ECO:0000259" key="3">
    <source>
        <dbReference type="PROSITE" id="PS51186"/>
    </source>
</evidence>
<dbReference type="PANTHER" id="PTHR43877">
    <property type="entry name" value="AMINOALKYLPHOSPHONATE N-ACETYLTRANSFERASE-RELATED-RELATED"/>
    <property type="match status" value="1"/>
</dbReference>
<dbReference type="Gene3D" id="3.40.630.30">
    <property type="match status" value="1"/>
</dbReference>
<keyword evidence="5" id="KW-1185">Reference proteome</keyword>
<accession>A0A1T4MZ20</accession>
<evidence type="ECO:0000256" key="2">
    <source>
        <dbReference type="ARBA" id="ARBA00023315"/>
    </source>
</evidence>
<evidence type="ECO:0000313" key="4">
    <source>
        <dbReference type="EMBL" id="SJZ72350.1"/>
    </source>
</evidence>
<dbReference type="PANTHER" id="PTHR43877:SF2">
    <property type="entry name" value="AMINOALKYLPHOSPHONATE N-ACETYLTRANSFERASE-RELATED"/>
    <property type="match status" value="1"/>
</dbReference>
<reference evidence="5" key="1">
    <citation type="submission" date="2017-02" db="EMBL/GenBank/DDBJ databases">
        <authorList>
            <person name="Varghese N."/>
            <person name="Submissions S."/>
        </authorList>
    </citation>
    <scope>NUCLEOTIDE SEQUENCE [LARGE SCALE GENOMIC DNA]</scope>
    <source>
        <strain evidence="5">ATCC 27094</strain>
    </source>
</reference>
<dbReference type="OrthoDB" id="9787920at2"/>
<dbReference type="Proteomes" id="UP000190092">
    <property type="component" value="Unassembled WGS sequence"/>
</dbReference>
<dbReference type="CDD" id="cd04301">
    <property type="entry name" value="NAT_SF"/>
    <property type="match status" value="1"/>
</dbReference>
<dbReference type="InterPro" id="IPR050832">
    <property type="entry name" value="Bact_Acetyltransf"/>
</dbReference>
<evidence type="ECO:0000256" key="1">
    <source>
        <dbReference type="ARBA" id="ARBA00022679"/>
    </source>
</evidence>
<keyword evidence="1 4" id="KW-0808">Transferase</keyword>
<gene>
    <name evidence="4" type="ORF">SAMN02745126_02038</name>
</gene>
<feature type="domain" description="N-acetyltransferase" evidence="3">
    <location>
        <begin position="1"/>
        <end position="141"/>
    </location>
</feature>
<dbReference type="RefSeq" id="WP_085933765.1">
    <property type="nucleotide sequence ID" value="NZ_FUWJ01000002.1"/>
</dbReference>
<dbReference type="InterPro" id="IPR000182">
    <property type="entry name" value="GNAT_dom"/>
</dbReference>
<dbReference type="PROSITE" id="PS51186">
    <property type="entry name" value="GNAT"/>
    <property type="match status" value="1"/>
</dbReference>
<sequence length="141" mass="16096">MDEKIELVFDPHNAAAAEYVHKRLSAFNAAATGRSDFYPVNIFLIGDKGERLGGLLGYVWSDWLYVAILWVDEALRGKGQATRLMDAAEDYARQRGCHSASLDTHSFQARPFYEKRGYEVFATLDDYPKGHQKFFLRKKLS</sequence>
<protein>
    <submittedName>
        <fullName evidence="4">Acetyltransferase (GNAT) family protein</fullName>
    </submittedName>
</protein>
<dbReference type="STRING" id="225324.SAMN02745126_02038"/>
<dbReference type="InterPro" id="IPR016181">
    <property type="entry name" value="Acyl_CoA_acyltransferase"/>
</dbReference>
<keyword evidence="2" id="KW-0012">Acyltransferase</keyword>
<dbReference type="GO" id="GO:0016747">
    <property type="term" value="F:acyltransferase activity, transferring groups other than amino-acyl groups"/>
    <property type="evidence" value="ECO:0007669"/>
    <property type="project" value="InterPro"/>
</dbReference>
<name>A0A1T4MZ20_9HYPH</name>
<dbReference type="Pfam" id="PF00583">
    <property type="entry name" value="Acetyltransf_1"/>
    <property type="match status" value="1"/>
</dbReference>
<dbReference type="AlphaFoldDB" id="A0A1T4MZ20"/>
<organism evidence="4 5">
    <name type="scientific">Enhydrobacter aerosaccus</name>
    <dbReference type="NCBI Taxonomy" id="225324"/>
    <lineage>
        <taxon>Bacteria</taxon>
        <taxon>Pseudomonadati</taxon>
        <taxon>Pseudomonadota</taxon>
        <taxon>Alphaproteobacteria</taxon>
        <taxon>Hyphomicrobiales</taxon>
        <taxon>Enhydrobacter</taxon>
    </lineage>
</organism>
<evidence type="ECO:0000313" key="5">
    <source>
        <dbReference type="Proteomes" id="UP000190092"/>
    </source>
</evidence>